<dbReference type="PANTHER" id="PTHR22812">
    <property type="entry name" value="CHROMOBOX PROTEIN"/>
    <property type="match status" value="1"/>
</dbReference>
<evidence type="ECO:0000259" key="4">
    <source>
        <dbReference type="PROSITE" id="PS50013"/>
    </source>
</evidence>
<dbReference type="OrthoDB" id="2447764at2759"/>
<dbReference type="InterPro" id="IPR016197">
    <property type="entry name" value="Chromo-like_dom_sf"/>
</dbReference>
<dbReference type="InterPro" id="IPR023780">
    <property type="entry name" value="Chromo_domain"/>
</dbReference>
<dbReference type="EMBL" id="CAJHUC010000728">
    <property type="protein sequence ID" value="CAD7697907.1"/>
    <property type="molecule type" value="Genomic_DNA"/>
</dbReference>
<dbReference type="Pfam" id="PF00385">
    <property type="entry name" value="Chromo"/>
    <property type="match status" value="1"/>
</dbReference>
<dbReference type="AlphaFoldDB" id="A0A8S1IRQ2"/>
<organism evidence="5 6">
    <name type="scientific">Ostreobium quekettii</name>
    <dbReference type="NCBI Taxonomy" id="121088"/>
    <lineage>
        <taxon>Eukaryota</taxon>
        <taxon>Viridiplantae</taxon>
        <taxon>Chlorophyta</taxon>
        <taxon>core chlorophytes</taxon>
        <taxon>Ulvophyceae</taxon>
        <taxon>TCBD clade</taxon>
        <taxon>Bryopsidales</taxon>
        <taxon>Ostreobineae</taxon>
        <taxon>Ostreobiaceae</taxon>
        <taxon>Ostreobium</taxon>
    </lineage>
</organism>
<evidence type="ECO:0000256" key="3">
    <source>
        <dbReference type="SAM" id="MobiDB-lite"/>
    </source>
</evidence>
<dbReference type="InterPro" id="IPR000953">
    <property type="entry name" value="Chromo/chromo_shadow_dom"/>
</dbReference>
<feature type="compositionally biased region" description="Basic and acidic residues" evidence="3">
    <location>
        <begin position="41"/>
        <end position="62"/>
    </location>
</feature>
<dbReference type="Proteomes" id="UP000708148">
    <property type="component" value="Unassembled WGS sequence"/>
</dbReference>
<proteinExistence type="predicted"/>
<sequence>MKGLRTGDSVAFEFQGLNKWSAPVLKAHIFRAGDYGDLLQKENRVENHDTEDDQPKASKGEIAEEEELAVGEILDRQFTANGTALYLVSWAGYEPEENTWEPLSSFSAGLETYKMSDKLRAELGLVGGKGTARRSSKRCNK</sequence>
<feature type="domain" description="Chromo" evidence="4">
    <location>
        <begin position="68"/>
        <end position="105"/>
    </location>
</feature>
<keyword evidence="6" id="KW-1185">Reference proteome</keyword>
<dbReference type="SUPFAM" id="SSF54160">
    <property type="entry name" value="Chromo domain-like"/>
    <property type="match status" value="1"/>
</dbReference>
<reference evidence="5" key="1">
    <citation type="submission" date="2020-12" db="EMBL/GenBank/DDBJ databases">
        <authorList>
            <person name="Iha C."/>
        </authorList>
    </citation>
    <scope>NUCLEOTIDE SEQUENCE</scope>
</reference>
<feature type="region of interest" description="Disordered" evidence="3">
    <location>
        <begin position="41"/>
        <end position="64"/>
    </location>
</feature>
<keyword evidence="2" id="KW-0539">Nucleus</keyword>
<evidence type="ECO:0000256" key="1">
    <source>
        <dbReference type="ARBA" id="ARBA00004123"/>
    </source>
</evidence>
<dbReference type="CDD" id="cd00024">
    <property type="entry name" value="CD_CSD"/>
    <property type="match status" value="1"/>
</dbReference>
<dbReference type="Gene3D" id="2.40.50.40">
    <property type="match status" value="1"/>
</dbReference>
<protein>
    <recommendedName>
        <fullName evidence="4">Chromo domain-containing protein</fullName>
    </recommendedName>
</protein>
<accession>A0A8S1IRQ2</accession>
<dbReference type="InterPro" id="IPR051219">
    <property type="entry name" value="Heterochromatin_chromo-domain"/>
</dbReference>
<dbReference type="GO" id="GO:0005634">
    <property type="term" value="C:nucleus"/>
    <property type="evidence" value="ECO:0007669"/>
    <property type="project" value="UniProtKB-SubCell"/>
</dbReference>
<evidence type="ECO:0000313" key="6">
    <source>
        <dbReference type="Proteomes" id="UP000708148"/>
    </source>
</evidence>
<name>A0A8S1IRQ2_9CHLO</name>
<comment type="caution">
    <text evidence="5">The sequence shown here is derived from an EMBL/GenBank/DDBJ whole genome shotgun (WGS) entry which is preliminary data.</text>
</comment>
<dbReference type="PROSITE" id="PS50013">
    <property type="entry name" value="CHROMO_2"/>
    <property type="match status" value="1"/>
</dbReference>
<gene>
    <name evidence="5" type="ORF">OSTQU699_LOCUS3268</name>
</gene>
<evidence type="ECO:0000313" key="5">
    <source>
        <dbReference type="EMBL" id="CAD7697907.1"/>
    </source>
</evidence>
<evidence type="ECO:0000256" key="2">
    <source>
        <dbReference type="ARBA" id="ARBA00023242"/>
    </source>
</evidence>
<comment type="subcellular location">
    <subcellularLocation>
        <location evidence="1">Nucleus</location>
    </subcellularLocation>
</comment>